<name>A0AAX2GWY2_9FLAO</name>
<gene>
    <name evidence="3" type="ORF">AXF12_04030</name>
    <name evidence="4" type="ORF">SAMEA44541418_00930</name>
</gene>
<reference evidence="3 5" key="1">
    <citation type="submission" date="2016-02" db="EMBL/GenBank/DDBJ databases">
        <authorList>
            <person name="Holder M.E."/>
            <person name="Ajami N.J."/>
            <person name="Petrosino J.F."/>
        </authorList>
    </citation>
    <scope>NUCLEOTIDE SEQUENCE [LARGE SCALE GENOMIC DNA]</scope>
    <source>
        <strain evidence="3 5">CCUG 32990</strain>
    </source>
</reference>
<dbReference type="AlphaFoldDB" id="A0AAX2GWY2"/>
<protein>
    <submittedName>
        <fullName evidence="4">NYN domain</fullName>
    </submittedName>
</protein>
<feature type="region of interest" description="Disordered" evidence="1">
    <location>
        <begin position="223"/>
        <end position="247"/>
    </location>
</feature>
<dbReference type="InterPro" id="IPR025605">
    <property type="entry name" value="OST-HTH/LOTUS_dom"/>
</dbReference>
<organism evidence="4 6">
    <name type="scientific">Capnocytophaga haemolytica</name>
    <dbReference type="NCBI Taxonomy" id="45243"/>
    <lineage>
        <taxon>Bacteria</taxon>
        <taxon>Pseudomonadati</taxon>
        <taxon>Bacteroidota</taxon>
        <taxon>Flavobacteriia</taxon>
        <taxon>Flavobacteriales</taxon>
        <taxon>Flavobacteriaceae</taxon>
        <taxon>Capnocytophaga</taxon>
    </lineage>
</organism>
<accession>A0AAX2GWY2</accession>
<dbReference type="PANTHER" id="PTHR35811">
    <property type="entry name" value="SLR1870 PROTEIN"/>
    <property type="match status" value="1"/>
</dbReference>
<dbReference type="Gene3D" id="3.30.420.610">
    <property type="entry name" value="LOTUS domain-like"/>
    <property type="match status" value="1"/>
</dbReference>
<evidence type="ECO:0000259" key="2">
    <source>
        <dbReference type="PROSITE" id="PS51644"/>
    </source>
</evidence>
<dbReference type="Pfam" id="PF01936">
    <property type="entry name" value="NYN"/>
    <property type="match status" value="1"/>
</dbReference>
<evidence type="ECO:0000313" key="3">
    <source>
        <dbReference type="EMBL" id="AMD84759.1"/>
    </source>
</evidence>
<evidence type="ECO:0000313" key="5">
    <source>
        <dbReference type="Proteomes" id="UP000065822"/>
    </source>
</evidence>
<dbReference type="PROSITE" id="PS51644">
    <property type="entry name" value="HTH_OST"/>
    <property type="match status" value="1"/>
</dbReference>
<dbReference type="GO" id="GO:0004540">
    <property type="term" value="F:RNA nuclease activity"/>
    <property type="evidence" value="ECO:0007669"/>
    <property type="project" value="InterPro"/>
</dbReference>
<proteinExistence type="predicted"/>
<dbReference type="PANTHER" id="PTHR35811:SF1">
    <property type="entry name" value="HTH OST-TYPE DOMAIN-CONTAINING PROTEIN"/>
    <property type="match status" value="1"/>
</dbReference>
<sequence>MEKEKIALLIDADNANSNLIEQIINETGKYGQVTIRRIYADWTNVHNKNWKDKLNSFAIRPIQKFEYTKGKNSTDTALIIDAMDLLHSKIIDGFCIVSSDSDYTGLANRIREEGMTIIGIGKRQTPEAFKKACGSFILEENLSQEEKPIEEFNNYKLIEEAFDMVVSVNGLALLSRFSDALKKVDPEFDYRSFGYKNLTSFCKDLKGYDTYLHDDKTTMSLYKKDNNKRASKATKKKPKKSQEAEHE</sequence>
<dbReference type="Proteomes" id="UP000215539">
    <property type="component" value="Chromosome 1"/>
</dbReference>
<evidence type="ECO:0000313" key="4">
    <source>
        <dbReference type="EMBL" id="SNV07753.1"/>
    </source>
</evidence>
<dbReference type="Gene3D" id="3.40.50.1010">
    <property type="entry name" value="5'-nuclease"/>
    <property type="match status" value="1"/>
</dbReference>
<dbReference type="EMBL" id="LT906449">
    <property type="protein sequence ID" value="SNV07753.1"/>
    <property type="molecule type" value="Genomic_DNA"/>
</dbReference>
<feature type="domain" description="HTH OST-type" evidence="2">
    <location>
        <begin position="153"/>
        <end position="225"/>
    </location>
</feature>
<dbReference type="KEGG" id="chg:AXF12_04030"/>
<evidence type="ECO:0000256" key="1">
    <source>
        <dbReference type="SAM" id="MobiDB-lite"/>
    </source>
</evidence>
<dbReference type="InterPro" id="IPR041966">
    <property type="entry name" value="LOTUS-like"/>
</dbReference>
<evidence type="ECO:0000313" key="6">
    <source>
        <dbReference type="Proteomes" id="UP000215539"/>
    </source>
</evidence>
<dbReference type="InterPro" id="IPR021139">
    <property type="entry name" value="NYN"/>
</dbReference>
<dbReference type="CDD" id="cd10146">
    <property type="entry name" value="LabA_like_C"/>
    <property type="match status" value="1"/>
</dbReference>
<feature type="compositionally biased region" description="Basic residues" evidence="1">
    <location>
        <begin position="229"/>
        <end position="239"/>
    </location>
</feature>
<dbReference type="Pfam" id="PF12872">
    <property type="entry name" value="OST-HTH"/>
    <property type="match status" value="1"/>
</dbReference>
<dbReference type="EMBL" id="CP014227">
    <property type="protein sequence ID" value="AMD84759.1"/>
    <property type="molecule type" value="Genomic_DNA"/>
</dbReference>
<reference evidence="4 6" key="2">
    <citation type="submission" date="2017-06" db="EMBL/GenBank/DDBJ databases">
        <authorList>
            <consortium name="Pathogen Informatics"/>
        </authorList>
    </citation>
    <scope>NUCLEOTIDE SEQUENCE [LARGE SCALE GENOMIC DNA]</scope>
    <source>
        <strain evidence="4 6">NCTC12947</strain>
    </source>
</reference>
<dbReference type="CDD" id="cd11297">
    <property type="entry name" value="PIN_LabA-like_N_1"/>
    <property type="match status" value="1"/>
</dbReference>
<keyword evidence="5" id="KW-1185">Reference proteome</keyword>
<dbReference type="Proteomes" id="UP000065822">
    <property type="component" value="Chromosome"/>
</dbReference>
<dbReference type="RefSeq" id="WP_066428538.1">
    <property type="nucleotide sequence ID" value="NZ_CP014227.1"/>
</dbReference>